<keyword evidence="5" id="KW-0547">Nucleotide-binding</keyword>
<reference evidence="7" key="1">
    <citation type="journal article" date="2012" name="Nature">
        <title>The tomato genome sequence provides insights into fleshy fruit evolution.</title>
        <authorList>
            <consortium name="Tomato Genome Consortium"/>
        </authorList>
    </citation>
    <scope>NUCLEOTIDE SEQUENCE [LARGE SCALE GENOMIC DNA]</scope>
    <source>
        <strain evidence="7">cv. Heinz 1706</strain>
    </source>
</reference>
<comment type="subcellular location">
    <subcellularLocation>
        <location evidence="2">Plastid</location>
    </subcellularLocation>
</comment>
<dbReference type="STRING" id="4081.K4BES0"/>
<evidence type="ECO:0000256" key="3">
    <source>
        <dbReference type="ARBA" id="ARBA00009361"/>
    </source>
</evidence>
<evidence type="ECO:0000256" key="1">
    <source>
        <dbReference type="ARBA" id="ARBA00002329"/>
    </source>
</evidence>
<dbReference type="PaxDb" id="4081-Solyc03g013490.1.1"/>
<dbReference type="GO" id="GO:0009536">
    <property type="term" value="C:plastid"/>
    <property type="evidence" value="ECO:0007669"/>
    <property type="project" value="UniProtKB-SubCell"/>
</dbReference>
<dbReference type="PANTHER" id="PTHR33078:SF108">
    <property type="entry name" value="ATPASE, AAA-TYPE, CORE-RELATED"/>
    <property type="match status" value="1"/>
</dbReference>
<accession>K4BES0</accession>
<keyword evidence="8" id="KW-1185">Reference proteome</keyword>
<dbReference type="PANTHER" id="PTHR33078">
    <property type="entry name" value="PROTEIN YCF2-RELATED"/>
    <property type="match status" value="1"/>
</dbReference>
<dbReference type="AlphaFoldDB" id="K4BES0"/>
<dbReference type="InParanoid" id="K4BES0"/>
<proteinExistence type="inferred from homology"/>
<reference evidence="7" key="2">
    <citation type="submission" date="2015-06" db="UniProtKB">
        <authorList>
            <consortium name="EnsemblPlants"/>
        </authorList>
    </citation>
    <scope>IDENTIFICATION</scope>
    <source>
        <strain evidence="7">cv. Heinz 1706</strain>
    </source>
</reference>
<sequence>MSTCIIWIHNIHNIDVNESNELSLSLLVNNLSRDFERCSTRNNFFIASTNILQKVNPALIATNKLSTCIKIRRLLITEQFKKFALSYTRVFQLEKKMFDTNGFGSITMGSNARNLVALTNEFEEGEGEGDIDPKGDLFNHIVWAPRIWRCRGFLFNCIERPNEL</sequence>
<evidence type="ECO:0000313" key="7">
    <source>
        <dbReference type="EnsemblPlants" id="Solyc03g013490.1.1"/>
    </source>
</evidence>
<evidence type="ECO:0000256" key="4">
    <source>
        <dbReference type="ARBA" id="ARBA00022640"/>
    </source>
</evidence>
<evidence type="ECO:0000256" key="2">
    <source>
        <dbReference type="ARBA" id="ARBA00004474"/>
    </source>
</evidence>
<dbReference type="Proteomes" id="UP000004994">
    <property type="component" value="Chromosome 3"/>
</dbReference>
<dbReference type="HOGENOM" id="CLU_1621847_0_0_1"/>
<evidence type="ECO:0000313" key="8">
    <source>
        <dbReference type="Proteomes" id="UP000004994"/>
    </source>
</evidence>
<dbReference type="PhylomeDB" id="K4BES0"/>
<dbReference type="Gramene" id="Solyc03g013490.1.1">
    <property type="protein sequence ID" value="Solyc03g013490.1.1"/>
    <property type="gene ID" value="Solyc03g013490.1"/>
</dbReference>
<dbReference type="GO" id="GO:0005524">
    <property type="term" value="F:ATP binding"/>
    <property type="evidence" value="ECO:0007669"/>
    <property type="project" value="UniProtKB-KW"/>
</dbReference>
<evidence type="ECO:0000256" key="5">
    <source>
        <dbReference type="ARBA" id="ARBA00022741"/>
    </source>
</evidence>
<dbReference type="EnsemblPlants" id="Solyc03g013490.1.1">
    <property type="protein sequence ID" value="Solyc03g013490.1.1"/>
    <property type="gene ID" value="Solyc03g013490.1"/>
</dbReference>
<evidence type="ECO:0008006" key="9">
    <source>
        <dbReference type="Google" id="ProtNLM"/>
    </source>
</evidence>
<protein>
    <recommendedName>
        <fullName evidence="9">ATPase AAA-type core domain-containing protein</fullName>
    </recommendedName>
</protein>
<evidence type="ECO:0000256" key="6">
    <source>
        <dbReference type="ARBA" id="ARBA00022840"/>
    </source>
</evidence>
<comment type="function">
    <text evidence="1">Probable ATPase of unknown function. Its presence in a non-photosynthetic plant (Epifagus virginiana) and experiments in tobacco indicate that it has an essential function which is probably not related to photosynthesis.</text>
</comment>
<keyword evidence="6" id="KW-0067">ATP-binding</keyword>
<comment type="similarity">
    <text evidence="3">Belongs to the Ycf2 family.</text>
</comment>
<name>K4BES0_SOLLC</name>
<keyword evidence="4" id="KW-0934">Plastid</keyword>
<organism evidence="7">
    <name type="scientific">Solanum lycopersicum</name>
    <name type="common">Tomato</name>
    <name type="synonym">Lycopersicon esculentum</name>
    <dbReference type="NCBI Taxonomy" id="4081"/>
    <lineage>
        <taxon>Eukaryota</taxon>
        <taxon>Viridiplantae</taxon>
        <taxon>Streptophyta</taxon>
        <taxon>Embryophyta</taxon>
        <taxon>Tracheophyta</taxon>
        <taxon>Spermatophyta</taxon>
        <taxon>Magnoliopsida</taxon>
        <taxon>eudicotyledons</taxon>
        <taxon>Gunneridae</taxon>
        <taxon>Pentapetalae</taxon>
        <taxon>asterids</taxon>
        <taxon>lamiids</taxon>
        <taxon>Solanales</taxon>
        <taxon>Solanaceae</taxon>
        <taxon>Solanoideae</taxon>
        <taxon>Solaneae</taxon>
        <taxon>Solanum</taxon>
        <taxon>Solanum subgen. Lycopersicon</taxon>
    </lineage>
</organism>